<dbReference type="InterPro" id="IPR003018">
    <property type="entry name" value="GAF"/>
</dbReference>
<name>A0ABW6LE19_9ACTN</name>
<dbReference type="Gene3D" id="3.30.450.40">
    <property type="match status" value="1"/>
</dbReference>
<dbReference type="SUPFAM" id="SSF55781">
    <property type="entry name" value="GAF domain-like"/>
    <property type="match status" value="1"/>
</dbReference>
<evidence type="ECO:0000256" key="1">
    <source>
        <dbReference type="SAM" id="MobiDB-lite"/>
    </source>
</evidence>
<dbReference type="EMBL" id="JBIAFP010000006">
    <property type="protein sequence ID" value="MFE9225441.1"/>
    <property type="molecule type" value="Genomic_DNA"/>
</dbReference>
<accession>A0ABW6LE19</accession>
<comment type="caution">
    <text evidence="3">The sequence shown here is derived from an EMBL/GenBank/DDBJ whole genome shotgun (WGS) entry which is preliminary data.</text>
</comment>
<dbReference type="Proteomes" id="UP001601288">
    <property type="component" value="Unassembled WGS sequence"/>
</dbReference>
<dbReference type="Pfam" id="PF13185">
    <property type="entry name" value="GAF_2"/>
    <property type="match status" value="1"/>
</dbReference>
<gene>
    <name evidence="3" type="ORF">ACFYM3_12565</name>
</gene>
<dbReference type="RefSeq" id="WP_358282487.1">
    <property type="nucleotide sequence ID" value="NZ_JBEYGJ010000013.1"/>
</dbReference>
<feature type="region of interest" description="Disordered" evidence="1">
    <location>
        <begin position="241"/>
        <end position="263"/>
    </location>
</feature>
<evidence type="ECO:0000313" key="4">
    <source>
        <dbReference type="Proteomes" id="UP001601288"/>
    </source>
</evidence>
<proteinExistence type="predicted"/>
<evidence type="ECO:0000313" key="3">
    <source>
        <dbReference type="EMBL" id="MFE9225441.1"/>
    </source>
</evidence>
<keyword evidence="4" id="KW-1185">Reference proteome</keyword>
<feature type="domain" description="GAF" evidence="2">
    <location>
        <begin position="83"/>
        <end position="206"/>
    </location>
</feature>
<reference evidence="3 4" key="1">
    <citation type="submission" date="2024-10" db="EMBL/GenBank/DDBJ databases">
        <title>The Natural Products Discovery Center: Release of the First 8490 Sequenced Strains for Exploring Actinobacteria Biosynthetic Diversity.</title>
        <authorList>
            <person name="Kalkreuter E."/>
            <person name="Kautsar S.A."/>
            <person name="Yang D."/>
            <person name="Bader C.D."/>
            <person name="Teijaro C.N."/>
            <person name="Fluegel L."/>
            <person name="Davis C.M."/>
            <person name="Simpson J.R."/>
            <person name="Lauterbach L."/>
            <person name="Steele A.D."/>
            <person name="Gui C."/>
            <person name="Meng S."/>
            <person name="Li G."/>
            <person name="Viehrig K."/>
            <person name="Ye F."/>
            <person name="Su P."/>
            <person name="Kiefer A.F."/>
            <person name="Nichols A."/>
            <person name="Cepeda A.J."/>
            <person name="Yan W."/>
            <person name="Fan B."/>
            <person name="Jiang Y."/>
            <person name="Adhikari A."/>
            <person name="Zheng C.-J."/>
            <person name="Schuster L."/>
            <person name="Cowan T.M."/>
            <person name="Smanski M.J."/>
            <person name="Chevrette M.G."/>
            <person name="De Carvalho L.P.S."/>
            <person name="Shen B."/>
        </authorList>
    </citation>
    <scope>NUCLEOTIDE SEQUENCE [LARGE SCALE GENOMIC DNA]</scope>
    <source>
        <strain evidence="3 4">NPDC007066</strain>
    </source>
</reference>
<organism evidence="3 4">
    <name type="scientific">Streptomyces massasporeus</name>
    <dbReference type="NCBI Taxonomy" id="67324"/>
    <lineage>
        <taxon>Bacteria</taxon>
        <taxon>Bacillati</taxon>
        <taxon>Actinomycetota</taxon>
        <taxon>Actinomycetes</taxon>
        <taxon>Kitasatosporales</taxon>
        <taxon>Streptomycetaceae</taxon>
        <taxon>Streptomyces</taxon>
    </lineage>
</organism>
<protein>
    <submittedName>
        <fullName evidence="3">GAF domain-containing protein</fullName>
    </submittedName>
</protein>
<dbReference type="InterPro" id="IPR029016">
    <property type="entry name" value="GAF-like_dom_sf"/>
</dbReference>
<evidence type="ECO:0000259" key="2">
    <source>
        <dbReference type="Pfam" id="PF13185"/>
    </source>
</evidence>
<sequence>MPFTMSLPSAFSLGFGVLATSISSGGLNWPLMGLGVATVAASGTLPYFLSEPKNEIHRSAVFDATVHPVTKSLGDLMQNLSEAAPQDIATRLTEAAQQLIGASSICAFFELDEEDRRTLKRVMVAPNDRADIAPTTFTGEDDKGAFLVHLTQSPTGRAKYVGDIKKDSDRDRIWMANGHRTALFVPVHAGSRPHGLLVIQSTKPGDIPAPALKSPNPDVPYLKFYGISYLLGLSRVIQPTLNKPDPDLPNPRHNGKVSHPSES</sequence>